<evidence type="ECO:0000259" key="1">
    <source>
        <dbReference type="Pfam" id="PF02518"/>
    </source>
</evidence>
<sequence length="142" mass="15219">MTTGAVTQREPDVFTIADEADLIRVRKVLRTEAEAVGLNLVDATKLITAGSELARNILYYATGRRGRVGVERVYLKGRRGVRATFADDGPGIENIEAALTDGFSTRGSLGLGLPGARRLVDDMTLTSVAGSGTTVVIVKWQR</sequence>
<dbReference type="AlphaFoldDB" id="A0A1I1Z957"/>
<proteinExistence type="predicted"/>
<reference evidence="2 3" key="1">
    <citation type="submission" date="2016-10" db="EMBL/GenBank/DDBJ databases">
        <authorList>
            <person name="de Groot N.N."/>
        </authorList>
    </citation>
    <scope>NUCLEOTIDE SEQUENCE [LARGE SCALE GENOMIC DNA]</scope>
    <source>
        <strain evidence="2 3">OK461</strain>
    </source>
</reference>
<name>A0A1I1Z957_9ACTN</name>
<organism evidence="2 3">
    <name type="scientific">Streptomyces mirabilis</name>
    <dbReference type="NCBI Taxonomy" id="68239"/>
    <lineage>
        <taxon>Bacteria</taxon>
        <taxon>Bacillati</taxon>
        <taxon>Actinomycetota</taxon>
        <taxon>Actinomycetes</taxon>
        <taxon>Kitasatosporales</taxon>
        <taxon>Streptomycetaceae</taxon>
        <taxon>Streptomyces</taxon>
    </lineage>
</organism>
<evidence type="ECO:0000313" key="3">
    <source>
        <dbReference type="Proteomes" id="UP000181942"/>
    </source>
</evidence>
<evidence type="ECO:0000313" key="2">
    <source>
        <dbReference type="EMBL" id="SFE28291.1"/>
    </source>
</evidence>
<dbReference type="SUPFAM" id="SSF55874">
    <property type="entry name" value="ATPase domain of HSP90 chaperone/DNA topoisomerase II/histidine kinase"/>
    <property type="match status" value="1"/>
</dbReference>
<keyword evidence="2" id="KW-0808">Transferase</keyword>
<dbReference type="Gene3D" id="3.30.565.10">
    <property type="entry name" value="Histidine kinase-like ATPase, C-terminal domain"/>
    <property type="match status" value="1"/>
</dbReference>
<dbReference type="Pfam" id="PF02518">
    <property type="entry name" value="HATPase_c"/>
    <property type="match status" value="1"/>
</dbReference>
<feature type="domain" description="Histidine kinase/HSP90-like ATPase" evidence="1">
    <location>
        <begin position="42"/>
        <end position="137"/>
    </location>
</feature>
<dbReference type="EMBL" id="FONR01000001">
    <property type="protein sequence ID" value="SFE28291.1"/>
    <property type="molecule type" value="Genomic_DNA"/>
</dbReference>
<dbReference type="GO" id="GO:0016301">
    <property type="term" value="F:kinase activity"/>
    <property type="evidence" value="ECO:0007669"/>
    <property type="project" value="UniProtKB-KW"/>
</dbReference>
<accession>A0A1I1Z957</accession>
<dbReference type="Proteomes" id="UP000181942">
    <property type="component" value="Unassembled WGS sequence"/>
</dbReference>
<dbReference type="InterPro" id="IPR003594">
    <property type="entry name" value="HATPase_dom"/>
</dbReference>
<keyword evidence="2" id="KW-0418">Kinase</keyword>
<protein>
    <submittedName>
        <fullName evidence="2">Serine/threonine-protein kinase RsbT</fullName>
    </submittedName>
</protein>
<dbReference type="InterPro" id="IPR036890">
    <property type="entry name" value="HATPase_C_sf"/>
</dbReference>
<gene>
    <name evidence="2" type="ORF">SAMN02787118_101200</name>
</gene>